<keyword evidence="1 2" id="KW-0732">Signal</keyword>
<name>A0ABT4YVI2_9VIBR</name>
<evidence type="ECO:0000313" key="3">
    <source>
        <dbReference type="EMBL" id="MDB1125589.1"/>
    </source>
</evidence>
<feature type="chain" id="PRO_5046350683" evidence="2">
    <location>
        <begin position="29"/>
        <end position="339"/>
    </location>
</feature>
<comment type="caution">
    <text evidence="3">The sequence shown here is derived from an EMBL/GenBank/DDBJ whole genome shotgun (WGS) entry which is preliminary data.</text>
</comment>
<protein>
    <submittedName>
        <fullName evidence="3">C4-dicarboxylate TRAP transporter substrate-binding protein</fullName>
    </submittedName>
</protein>
<evidence type="ECO:0000256" key="2">
    <source>
        <dbReference type="SAM" id="SignalP"/>
    </source>
</evidence>
<reference evidence="3 4" key="1">
    <citation type="submission" date="2023-01" db="EMBL/GenBank/DDBJ databases">
        <title>Vibrio sp. KJ40-1 sp.nov, isolated from marine algae.</title>
        <authorList>
            <person name="Butt M."/>
            <person name="Kim J.M.J."/>
            <person name="Jeon C.O.C."/>
        </authorList>
    </citation>
    <scope>NUCLEOTIDE SEQUENCE [LARGE SCALE GENOMIC DNA]</scope>
    <source>
        <strain evidence="3 4">KJ40-1</strain>
    </source>
</reference>
<accession>A0ABT4YVI2</accession>
<evidence type="ECO:0000313" key="4">
    <source>
        <dbReference type="Proteomes" id="UP001210678"/>
    </source>
</evidence>
<gene>
    <name evidence="3" type="ORF">PGX00_18765</name>
</gene>
<dbReference type="EMBL" id="JAQLOI010000003">
    <property type="protein sequence ID" value="MDB1125589.1"/>
    <property type="molecule type" value="Genomic_DNA"/>
</dbReference>
<dbReference type="InterPro" id="IPR038404">
    <property type="entry name" value="TRAP_DctP_sf"/>
</dbReference>
<organism evidence="3 4">
    <name type="scientific">Vibrio algarum</name>
    <dbReference type="NCBI Taxonomy" id="3020714"/>
    <lineage>
        <taxon>Bacteria</taxon>
        <taxon>Pseudomonadati</taxon>
        <taxon>Pseudomonadota</taxon>
        <taxon>Gammaproteobacteria</taxon>
        <taxon>Vibrionales</taxon>
        <taxon>Vibrionaceae</taxon>
        <taxon>Vibrio</taxon>
    </lineage>
</organism>
<dbReference type="PANTHER" id="PTHR33376:SF3">
    <property type="entry name" value="C4-DICARBOXYLATE-BINDING PROTEIN"/>
    <property type="match status" value="1"/>
</dbReference>
<feature type="signal peptide" evidence="2">
    <location>
        <begin position="1"/>
        <end position="28"/>
    </location>
</feature>
<evidence type="ECO:0000256" key="1">
    <source>
        <dbReference type="ARBA" id="ARBA00022729"/>
    </source>
</evidence>
<dbReference type="NCBIfam" id="NF037995">
    <property type="entry name" value="TRAP_S1"/>
    <property type="match status" value="1"/>
</dbReference>
<keyword evidence="4" id="KW-1185">Reference proteome</keyword>
<dbReference type="InterPro" id="IPR018389">
    <property type="entry name" value="DctP_fam"/>
</dbReference>
<proteinExistence type="predicted"/>
<dbReference type="CDD" id="cd13669">
    <property type="entry name" value="PBP2_TRAP_TM0322_like"/>
    <property type="match status" value="1"/>
</dbReference>
<dbReference type="Gene3D" id="3.40.190.170">
    <property type="entry name" value="Bacterial extracellular solute-binding protein, family 7"/>
    <property type="match status" value="1"/>
</dbReference>
<dbReference type="Pfam" id="PF03480">
    <property type="entry name" value="DctP"/>
    <property type="match status" value="1"/>
</dbReference>
<sequence length="339" mass="37074">MKKLLLGTVLTAATLFGYGVTGSETAMAASQKPVNINMSLVFTQNELLTKELIKVSDNIRTRTDGGVNIKVFPGGQLPVYKDNLEQVVNGADWIAVEDLSYLGDFVPDFAALAGPGLYNSYDEYLAMMKTDFVADLTAQAEKKGIKILTADYMFGFRHMITNKEIKNSADMKGMRIRVPGSQLFISTLSAMGAAPASLPFPETYAGVQQGVVDGLEGSILTMYSTKMYEVAKNMSFTKHFLGTVGLYISPKVWDKLSAEQQTIVMEELEAGAVSNTNELVKLDAEYMQKLKDLGVTFNEVDNAEFGKLTADVYNQFPSWSKGIHATINGELDKIRAASK</sequence>
<dbReference type="PANTHER" id="PTHR33376">
    <property type="match status" value="1"/>
</dbReference>
<dbReference type="Proteomes" id="UP001210678">
    <property type="component" value="Unassembled WGS sequence"/>
</dbReference>
<dbReference type="RefSeq" id="WP_272139444.1">
    <property type="nucleotide sequence ID" value="NZ_JAQLOI010000003.1"/>
</dbReference>